<proteinExistence type="predicted"/>
<dbReference type="Bgee" id="ENSAMXG00000038962">
    <property type="expression patterns" value="Expressed in brain"/>
</dbReference>
<dbReference type="Proteomes" id="UP000018467">
    <property type="component" value="Unassembled WGS sequence"/>
</dbReference>
<protein>
    <submittedName>
        <fullName evidence="1">Uncharacterized protein</fullName>
    </submittedName>
</protein>
<reference evidence="1" key="3">
    <citation type="submission" date="2025-08" db="UniProtKB">
        <authorList>
            <consortium name="Ensembl"/>
        </authorList>
    </citation>
    <scope>IDENTIFICATION</scope>
</reference>
<organism evidence="1 2">
    <name type="scientific">Astyanax mexicanus</name>
    <name type="common">Blind cave fish</name>
    <name type="synonym">Astyanax fasciatus mexicanus</name>
    <dbReference type="NCBI Taxonomy" id="7994"/>
    <lineage>
        <taxon>Eukaryota</taxon>
        <taxon>Metazoa</taxon>
        <taxon>Chordata</taxon>
        <taxon>Craniata</taxon>
        <taxon>Vertebrata</taxon>
        <taxon>Euteleostomi</taxon>
        <taxon>Actinopterygii</taxon>
        <taxon>Neopterygii</taxon>
        <taxon>Teleostei</taxon>
        <taxon>Ostariophysi</taxon>
        <taxon>Characiformes</taxon>
        <taxon>Characoidei</taxon>
        <taxon>Acestrorhamphidae</taxon>
        <taxon>Acestrorhamphinae</taxon>
        <taxon>Astyanax</taxon>
    </lineage>
</organism>
<evidence type="ECO:0000313" key="2">
    <source>
        <dbReference type="Proteomes" id="UP000018467"/>
    </source>
</evidence>
<reference evidence="1" key="4">
    <citation type="submission" date="2025-09" db="UniProtKB">
        <authorList>
            <consortium name="Ensembl"/>
        </authorList>
    </citation>
    <scope>IDENTIFICATION</scope>
</reference>
<dbReference type="Ensembl" id="ENSAMXT00000034139.1">
    <property type="protein sequence ID" value="ENSAMXP00000038489.1"/>
    <property type="gene ID" value="ENSAMXG00000038962.1"/>
</dbReference>
<reference evidence="2" key="2">
    <citation type="journal article" date="2014" name="Nat. Commun.">
        <title>The cavefish genome reveals candidate genes for eye loss.</title>
        <authorList>
            <person name="McGaugh S.E."/>
            <person name="Gross J.B."/>
            <person name="Aken B."/>
            <person name="Blin M."/>
            <person name="Borowsky R."/>
            <person name="Chalopin D."/>
            <person name="Hinaux H."/>
            <person name="Jeffery W.R."/>
            <person name="Keene A."/>
            <person name="Ma L."/>
            <person name="Minx P."/>
            <person name="Murphy D."/>
            <person name="O'Quin K.E."/>
            <person name="Retaux S."/>
            <person name="Rohner N."/>
            <person name="Searle S.M."/>
            <person name="Stahl B.A."/>
            <person name="Tabin C."/>
            <person name="Volff J.N."/>
            <person name="Yoshizawa M."/>
            <person name="Warren W.C."/>
        </authorList>
    </citation>
    <scope>NUCLEOTIDE SEQUENCE [LARGE SCALE GENOMIC DNA]</scope>
    <source>
        <strain evidence="2">female</strain>
    </source>
</reference>
<accession>A0A3B1JB01</accession>
<dbReference type="InParanoid" id="A0A3B1JB01"/>
<name>A0A3B1JB01_ASTMX</name>
<reference evidence="2" key="1">
    <citation type="submission" date="2013-03" db="EMBL/GenBank/DDBJ databases">
        <authorList>
            <person name="Jeffery W."/>
            <person name="Warren W."/>
            <person name="Wilson R.K."/>
        </authorList>
    </citation>
    <scope>NUCLEOTIDE SEQUENCE</scope>
    <source>
        <strain evidence="2">female</strain>
    </source>
</reference>
<sequence length="127" mass="14631">HKPNSRVCFLWERRKKSREESFCSSTHSTVYISLDSPIHSVYSSLDSPIYSVYSSLDSPIHSVYSSLDSPIHSVYTYSSLDSPIHSVYSSLDSPIHSLFTLFTKFEGFKIPIQDTWRSCLWRSHSVF</sequence>
<evidence type="ECO:0000313" key="1">
    <source>
        <dbReference type="Ensembl" id="ENSAMXP00000038489.1"/>
    </source>
</evidence>
<dbReference type="AlphaFoldDB" id="A0A3B1JB01"/>
<keyword evidence="2" id="KW-1185">Reference proteome</keyword>